<dbReference type="GO" id="GO:0006508">
    <property type="term" value="P:proteolysis"/>
    <property type="evidence" value="ECO:0007669"/>
    <property type="project" value="UniProtKB-KW"/>
</dbReference>
<keyword evidence="10" id="KW-1185">Reference proteome</keyword>
<evidence type="ECO:0000259" key="8">
    <source>
        <dbReference type="PROSITE" id="PS51864"/>
    </source>
</evidence>
<evidence type="ECO:0000313" key="9">
    <source>
        <dbReference type="EMBL" id="KAK3087659.1"/>
    </source>
</evidence>
<sequence>MCHALGQEHEQSRTDRDNYVEMLWSNIQDGQGNVNMRKENTRDNHPYDLESVLQYSLGAFAIDTSRPTMRVLDPKLAFLADAATGLMYYDVRDITTVYQCTRGCSNPPNCLNGGFLNHRCQCYCPSGLTGNDCSQIQTDNSELENIFDQSVI</sequence>
<evidence type="ECO:0000256" key="5">
    <source>
        <dbReference type="ARBA" id="ARBA00023049"/>
    </source>
</evidence>
<dbReference type="AlphaFoldDB" id="A0AA89BYS2"/>
<dbReference type="Gene3D" id="3.40.390.10">
    <property type="entry name" value="Collagenase (Catalytic Domain)"/>
    <property type="match status" value="1"/>
</dbReference>
<evidence type="ECO:0000256" key="6">
    <source>
        <dbReference type="PROSITE-ProRule" id="PRU01211"/>
    </source>
</evidence>
<dbReference type="GO" id="GO:0046872">
    <property type="term" value="F:metal ion binding"/>
    <property type="evidence" value="ECO:0007669"/>
    <property type="project" value="UniProtKB-KW"/>
</dbReference>
<protein>
    <recommendedName>
        <fullName evidence="7">Metalloendopeptidase</fullName>
        <ecNumber evidence="7">3.4.24.-</ecNumber>
    </recommendedName>
</protein>
<dbReference type="PROSITE" id="PS51864">
    <property type="entry name" value="ASTACIN"/>
    <property type="match status" value="1"/>
</dbReference>
<keyword evidence="2 7" id="KW-0479">Metal-binding</keyword>
<evidence type="ECO:0000256" key="2">
    <source>
        <dbReference type="ARBA" id="ARBA00022723"/>
    </source>
</evidence>
<dbReference type="GO" id="GO:0004222">
    <property type="term" value="F:metalloendopeptidase activity"/>
    <property type="evidence" value="ECO:0007669"/>
    <property type="project" value="UniProtKB-UniRule"/>
</dbReference>
<keyword evidence="5 7" id="KW-0482">Metalloprotease</keyword>
<name>A0AA89BYS2_PINIB</name>
<dbReference type="EMBL" id="VSWD01000011">
    <property type="protein sequence ID" value="KAK3087659.1"/>
    <property type="molecule type" value="Genomic_DNA"/>
</dbReference>
<dbReference type="SUPFAM" id="SSF55486">
    <property type="entry name" value="Metalloproteases ('zincins'), catalytic domain"/>
    <property type="match status" value="1"/>
</dbReference>
<evidence type="ECO:0000256" key="7">
    <source>
        <dbReference type="RuleBase" id="RU361183"/>
    </source>
</evidence>
<dbReference type="PROSITE" id="PS00022">
    <property type="entry name" value="EGF_1"/>
    <property type="match status" value="1"/>
</dbReference>
<evidence type="ECO:0000256" key="4">
    <source>
        <dbReference type="ARBA" id="ARBA00022833"/>
    </source>
</evidence>
<dbReference type="InterPro" id="IPR001506">
    <property type="entry name" value="Peptidase_M12A"/>
</dbReference>
<dbReference type="PRINTS" id="PR00480">
    <property type="entry name" value="ASTACIN"/>
</dbReference>
<evidence type="ECO:0000313" key="10">
    <source>
        <dbReference type="Proteomes" id="UP001186944"/>
    </source>
</evidence>
<comment type="cofactor">
    <cofactor evidence="7">
        <name>Zn(2+)</name>
        <dbReference type="ChEBI" id="CHEBI:29105"/>
    </cofactor>
    <text evidence="7">Binds 1 zinc ion per subunit.</text>
</comment>
<dbReference type="EC" id="3.4.24.-" evidence="7"/>
<keyword evidence="1 7" id="KW-0645">Protease</keyword>
<organism evidence="9 10">
    <name type="scientific">Pinctada imbricata</name>
    <name type="common">Atlantic pearl-oyster</name>
    <name type="synonym">Pinctada martensii</name>
    <dbReference type="NCBI Taxonomy" id="66713"/>
    <lineage>
        <taxon>Eukaryota</taxon>
        <taxon>Metazoa</taxon>
        <taxon>Spiralia</taxon>
        <taxon>Lophotrochozoa</taxon>
        <taxon>Mollusca</taxon>
        <taxon>Bivalvia</taxon>
        <taxon>Autobranchia</taxon>
        <taxon>Pteriomorphia</taxon>
        <taxon>Pterioida</taxon>
        <taxon>Pterioidea</taxon>
        <taxon>Pteriidae</taxon>
        <taxon>Pinctada</taxon>
    </lineage>
</organism>
<proteinExistence type="predicted"/>
<dbReference type="Pfam" id="PF01400">
    <property type="entry name" value="Astacin"/>
    <property type="match status" value="1"/>
</dbReference>
<dbReference type="InterPro" id="IPR000742">
    <property type="entry name" value="EGF"/>
</dbReference>
<dbReference type="PANTHER" id="PTHR10127">
    <property type="entry name" value="DISCOIDIN, CUB, EGF, LAMININ , AND ZINC METALLOPROTEASE DOMAIN CONTAINING"/>
    <property type="match status" value="1"/>
</dbReference>
<dbReference type="PANTHER" id="PTHR10127:SF780">
    <property type="entry name" value="METALLOENDOPEPTIDASE"/>
    <property type="match status" value="1"/>
</dbReference>
<reference evidence="9" key="1">
    <citation type="submission" date="2019-08" db="EMBL/GenBank/DDBJ databases">
        <title>The improved chromosome-level genome for the pearl oyster Pinctada fucata martensii using PacBio sequencing and Hi-C.</title>
        <authorList>
            <person name="Zheng Z."/>
        </authorList>
    </citation>
    <scope>NUCLEOTIDE SEQUENCE</scope>
    <source>
        <strain evidence="9">ZZ-2019</strain>
        <tissue evidence="9">Adductor muscle</tissue>
    </source>
</reference>
<accession>A0AA89BYS2</accession>
<comment type="caution">
    <text evidence="9">The sequence shown here is derived from an EMBL/GenBank/DDBJ whole genome shotgun (WGS) entry which is preliminary data.</text>
</comment>
<feature type="domain" description="Peptidase M12A" evidence="8">
    <location>
        <begin position="1"/>
        <end position="101"/>
    </location>
</feature>
<keyword evidence="3 7" id="KW-0378">Hydrolase</keyword>
<gene>
    <name evidence="9" type="ORF">FSP39_008844</name>
</gene>
<comment type="caution">
    <text evidence="6">Lacks conserved residue(s) required for the propagation of feature annotation.</text>
</comment>
<keyword evidence="4 7" id="KW-0862">Zinc</keyword>
<dbReference type="Proteomes" id="UP001186944">
    <property type="component" value="Unassembled WGS sequence"/>
</dbReference>
<dbReference type="InterPro" id="IPR024079">
    <property type="entry name" value="MetalloPept_cat_dom_sf"/>
</dbReference>
<evidence type="ECO:0000256" key="3">
    <source>
        <dbReference type="ARBA" id="ARBA00022801"/>
    </source>
</evidence>
<evidence type="ECO:0000256" key="1">
    <source>
        <dbReference type="ARBA" id="ARBA00022670"/>
    </source>
</evidence>